<keyword evidence="2 3" id="KW-0040">ANK repeat</keyword>
<gene>
    <name evidence="4" type="ORF">FN846DRAFT_766279</name>
</gene>
<dbReference type="Proteomes" id="UP000326924">
    <property type="component" value="Unassembled WGS sequence"/>
</dbReference>
<feature type="non-terminal residue" evidence="4">
    <location>
        <position position="156"/>
    </location>
</feature>
<proteinExistence type="predicted"/>
<dbReference type="InterPro" id="IPR036770">
    <property type="entry name" value="Ankyrin_rpt-contain_sf"/>
</dbReference>
<reference evidence="4 5" key="1">
    <citation type="submission" date="2019-09" db="EMBL/GenBank/DDBJ databases">
        <title>Draft genome of the ectomycorrhizal ascomycete Sphaerosporella brunnea.</title>
        <authorList>
            <consortium name="DOE Joint Genome Institute"/>
            <person name="Benucci G.M."/>
            <person name="Marozzi G."/>
            <person name="Antonielli L."/>
            <person name="Sanchez S."/>
            <person name="Marco P."/>
            <person name="Wang X."/>
            <person name="Falini L.B."/>
            <person name="Barry K."/>
            <person name="Haridas S."/>
            <person name="Lipzen A."/>
            <person name="Labutti K."/>
            <person name="Grigoriev I.V."/>
            <person name="Murat C."/>
            <person name="Martin F."/>
            <person name="Albertini E."/>
            <person name="Donnini D."/>
            <person name="Bonito G."/>
        </authorList>
    </citation>
    <scope>NUCLEOTIDE SEQUENCE [LARGE SCALE GENOMIC DNA]</scope>
    <source>
        <strain evidence="4 5">Sb_GMNB300</strain>
    </source>
</reference>
<evidence type="ECO:0000313" key="5">
    <source>
        <dbReference type="Proteomes" id="UP000326924"/>
    </source>
</evidence>
<dbReference type="PROSITE" id="PS50088">
    <property type="entry name" value="ANK_REPEAT"/>
    <property type="match status" value="4"/>
</dbReference>
<dbReference type="SMART" id="SM00248">
    <property type="entry name" value="ANK"/>
    <property type="match status" value="5"/>
</dbReference>
<evidence type="ECO:0000256" key="2">
    <source>
        <dbReference type="ARBA" id="ARBA00023043"/>
    </source>
</evidence>
<dbReference type="Pfam" id="PF12796">
    <property type="entry name" value="Ank_2"/>
    <property type="match status" value="2"/>
</dbReference>
<feature type="repeat" description="ANK" evidence="3">
    <location>
        <begin position="130"/>
        <end position="156"/>
    </location>
</feature>
<feature type="repeat" description="ANK" evidence="3">
    <location>
        <begin position="63"/>
        <end position="95"/>
    </location>
</feature>
<protein>
    <submittedName>
        <fullName evidence="4">Uncharacterized protein</fullName>
    </submittedName>
</protein>
<evidence type="ECO:0000313" key="4">
    <source>
        <dbReference type="EMBL" id="KAA8893327.1"/>
    </source>
</evidence>
<feature type="repeat" description="ANK" evidence="3">
    <location>
        <begin position="97"/>
        <end position="129"/>
    </location>
</feature>
<dbReference type="PROSITE" id="PS50297">
    <property type="entry name" value="ANK_REP_REGION"/>
    <property type="match status" value="3"/>
</dbReference>
<dbReference type="InterPro" id="IPR002110">
    <property type="entry name" value="Ankyrin_rpt"/>
</dbReference>
<dbReference type="PANTHER" id="PTHR24171">
    <property type="entry name" value="ANKYRIN REPEAT DOMAIN-CONTAINING PROTEIN 39-RELATED"/>
    <property type="match status" value="1"/>
</dbReference>
<organism evidence="4 5">
    <name type="scientific">Sphaerosporella brunnea</name>
    <dbReference type="NCBI Taxonomy" id="1250544"/>
    <lineage>
        <taxon>Eukaryota</taxon>
        <taxon>Fungi</taxon>
        <taxon>Dikarya</taxon>
        <taxon>Ascomycota</taxon>
        <taxon>Pezizomycotina</taxon>
        <taxon>Pezizomycetes</taxon>
        <taxon>Pezizales</taxon>
        <taxon>Pyronemataceae</taxon>
        <taxon>Sphaerosporella</taxon>
    </lineage>
</organism>
<sequence>LYAAVISGRPEISRLLIRHGAKPNPPCAERSTYTPLHVAAIWGFEEVAEVLLDAGADLEASVLSITPLYAATLFEKLAVVRVLLERGANTESTASKEQATALAYAAKVGNVELARVLLEFGAKVQATDEKGRTVLHRAVASGDPDLVELLLKHGAD</sequence>
<feature type="non-terminal residue" evidence="4">
    <location>
        <position position="1"/>
    </location>
</feature>
<feature type="repeat" description="ANK" evidence="3">
    <location>
        <begin position="31"/>
        <end position="63"/>
    </location>
</feature>
<comment type="caution">
    <text evidence="4">The sequence shown here is derived from an EMBL/GenBank/DDBJ whole genome shotgun (WGS) entry which is preliminary data.</text>
</comment>
<dbReference type="EMBL" id="VXIS01000462">
    <property type="protein sequence ID" value="KAA8893327.1"/>
    <property type="molecule type" value="Genomic_DNA"/>
</dbReference>
<keyword evidence="1" id="KW-0677">Repeat</keyword>
<dbReference type="AlphaFoldDB" id="A0A5J5EE34"/>
<dbReference type="PANTHER" id="PTHR24171:SF9">
    <property type="entry name" value="ANKYRIN REPEAT DOMAIN-CONTAINING PROTEIN 39"/>
    <property type="match status" value="1"/>
</dbReference>
<dbReference type="Gene3D" id="1.25.40.20">
    <property type="entry name" value="Ankyrin repeat-containing domain"/>
    <property type="match status" value="2"/>
</dbReference>
<dbReference type="InParanoid" id="A0A5J5EE34"/>
<dbReference type="OrthoDB" id="341259at2759"/>
<name>A0A5J5EE34_9PEZI</name>
<evidence type="ECO:0000256" key="3">
    <source>
        <dbReference type="PROSITE-ProRule" id="PRU00023"/>
    </source>
</evidence>
<keyword evidence="5" id="KW-1185">Reference proteome</keyword>
<accession>A0A5J5EE34</accession>
<dbReference type="PRINTS" id="PR01415">
    <property type="entry name" value="ANKYRIN"/>
</dbReference>
<dbReference type="SUPFAM" id="SSF48403">
    <property type="entry name" value="Ankyrin repeat"/>
    <property type="match status" value="1"/>
</dbReference>
<evidence type="ECO:0000256" key="1">
    <source>
        <dbReference type="ARBA" id="ARBA00022737"/>
    </source>
</evidence>